<evidence type="ECO:0000256" key="1">
    <source>
        <dbReference type="SAM" id="MobiDB-lite"/>
    </source>
</evidence>
<feature type="compositionally biased region" description="Polar residues" evidence="1">
    <location>
        <begin position="10"/>
        <end position="27"/>
    </location>
</feature>
<evidence type="ECO:0000313" key="2">
    <source>
        <dbReference type="EMBL" id="JAD94345.1"/>
    </source>
</evidence>
<organism evidence="2">
    <name type="scientific">Arundo donax</name>
    <name type="common">Giant reed</name>
    <name type="synonym">Donax arundinaceus</name>
    <dbReference type="NCBI Taxonomy" id="35708"/>
    <lineage>
        <taxon>Eukaryota</taxon>
        <taxon>Viridiplantae</taxon>
        <taxon>Streptophyta</taxon>
        <taxon>Embryophyta</taxon>
        <taxon>Tracheophyta</taxon>
        <taxon>Spermatophyta</taxon>
        <taxon>Magnoliopsida</taxon>
        <taxon>Liliopsida</taxon>
        <taxon>Poales</taxon>
        <taxon>Poaceae</taxon>
        <taxon>PACMAD clade</taxon>
        <taxon>Arundinoideae</taxon>
        <taxon>Arundineae</taxon>
        <taxon>Arundo</taxon>
    </lineage>
</organism>
<proteinExistence type="predicted"/>
<reference evidence="2" key="1">
    <citation type="submission" date="2014-09" db="EMBL/GenBank/DDBJ databases">
        <authorList>
            <person name="Magalhaes I.L.F."/>
            <person name="Oliveira U."/>
            <person name="Santos F.R."/>
            <person name="Vidigal T.H.D.A."/>
            <person name="Brescovit A.D."/>
            <person name="Santos A.J."/>
        </authorList>
    </citation>
    <scope>NUCLEOTIDE SEQUENCE</scope>
    <source>
        <tissue evidence="2">Shoot tissue taken approximately 20 cm above the soil surface</tissue>
    </source>
</reference>
<sequence length="57" mass="6158">MYSKGRGLTRQRTSDTALTASHSSSLQPLRKPDGRRAPKIKPHNKISLASVGCSHDG</sequence>
<dbReference type="EMBL" id="GBRH01203550">
    <property type="protein sequence ID" value="JAD94345.1"/>
    <property type="molecule type" value="Transcribed_RNA"/>
</dbReference>
<accession>A0A0A9E8V4</accession>
<feature type="region of interest" description="Disordered" evidence="1">
    <location>
        <begin position="1"/>
        <end position="57"/>
    </location>
</feature>
<name>A0A0A9E8V4_ARUDO</name>
<dbReference type="AlphaFoldDB" id="A0A0A9E8V4"/>
<reference evidence="2" key="2">
    <citation type="journal article" date="2015" name="Data Brief">
        <title>Shoot transcriptome of the giant reed, Arundo donax.</title>
        <authorList>
            <person name="Barrero R.A."/>
            <person name="Guerrero F.D."/>
            <person name="Moolhuijzen P."/>
            <person name="Goolsby J.A."/>
            <person name="Tidwell J."/>
            <person name="Bellgard S.E."/>
            <person name="Bellgard M.I."/>
        </authorList>
    </citation>
    <scope>NUCLEOTIDE SEQUENCE</scope>
    <source>
        <tissue evidence="2">Shoot tissue taken approximately 20 cm above the soil surface</tissue>
    </source>
</reference>
<protein>
    <submittedName>
        <fullName evidence="2">Uncharacterized protein</fullName>
    </submittedName>
</protein>